<evidence type="ECO:0000313" key="1">
    <source>
        <dbReference type="EMBL" id="KAF7817272.1"/>
    </source>
</evidence>
<keyword evidence="2" id="KW-1185">Reference proteome</keyword>
<dbReference type="AlphaFoldDB" id="A0A834T8L4"/>
<name>A0A834T8L4_9FABA</name>
<accession>A0A834T8L4</accession>
<protein>
    <submittedName>
        <fullName evidence="1">Uncharacterized protein</fullName>
    </submittedName>
</protein>
<proteinExistence type="predicted"/>
<organism evidence="1 2">
    <name type="scientific">Senna tora</name>
    <dbReference type="NCBI Taxonomy" id="362788"/>
    <lineage>
        <taxon>Eukaryota</taxon>
        <taxon>Viridiplantae</taxon>
        <taxon>Streptophyta</taxon>
        <taxon>Embryophyta</taxon>
        <taxon>Tracheophyta</taxon>
        <taxon>Spermatophyta</taxon>
        <taxon>Magnoliopsida</taxon>
        <taxon>eudicotyledons</taxon>
        <taxon>Gunneridae</taxon>
        <taxon>Pentapetalae</taxon>
        <taxon>rosids</taxon>
        <taxon>fabids</taxon>
        <taxon>Fabales</taxon>
        <taxon>Fabaceae</taxon>
        <taxon>Caesalpinioideae</taxon>
        <taxon>Cassia clade</taxon>
        <taxon>Senna</taxon>
    </lineage>
</organism>
<comment type="caution">
    <text evidence="1">The sequence shown here is derived from an EMBL/GenBank/DDBJ whole genome shotgun (WGS) entry which is preliminary data.</text>
</comment>
<gene>
    <name evidence="1" type="ORF">G2W53_031241</name>
</gene>
<dbReference type="EMBL" id="JAAIUW010000009">
    <property type="protein sequence ID" value="KAF7817272.1"/>
    <property type="molecule type" value="Genomic_DNA"/>
</dbReference>
<reference evidence="1" key="1">
    <citation type="submission" date="2020-09" db="EMBL/GenBank/DDBJ databases">
        <title>Genome-Enabled Discovery of Anthraquinone Biosynthesis in Senna tora.</title>
        <authorList>
            <person name="Kang S.-H."/>
            <person name="Pandey R.P."/>
            <person name="Lee C.-M."/>
            <person name="Sim J.-S."/>
            <person name="Jeong J.-T."/>
            <person name="Choi B.-S."/>
            <person name="Jung M."/>
            <person name="Ginzburg D."/>
            <person name="Zhao K."/>
            <person name="Won S.Y."/>
            <person name="Oh T.-J."/>
            <person name="Yu Y."/>
            <person name="Kim N.-H."/>
            <person name="Lee O.R."/>
            <person name="Lee T.-H."/>
            <person name="Bashyal P."/>
            <person name="Kim T.-S."/>
            <person name="Lee W.-H."/>
            <person name="Kawkins C."/>
            <person name="Kim C.-K."/>
            <person name="Kim J.S."/>
            <person name="Ahn B.O."/>
            <person name="Rhee S.Y."/>
            <person name="Sohng J.K."/>
        </authorList>
    </citation>
    <scope>NUCLEOTIDE SEQUENCE</scope>
    <source>
        <tissue evidence="1">Leaf</tissue>
    </source>
</reference>
<sequence>MGIERGGRKEMASEFGEEFGRRMSISFCTSESRKTLVLRLARKKLRFNVHQSLFGDFVSTRL</sequence>
<dbReference type="Proteomes" id="UP000634136">
    <property type="component" value="Unassembled WGS sequence"/>
</dbReference>
<evidence type="ECO:0000313" key="2">
    <source>
        <dbReference type="Proteomes" id="UP000634136"/>
    </source>
</evidence>